<sequence>MIGRMMEKVRNVMETKSILLPFVISLSIETCPNEITLNLPRRNPLVPMKKRPAKKVALRMKKIAQYVSLLPSIFHFPRIGRQGMYCQSPGCFWQKAQFGIAKHVQISHRLKAKSNEERVEQYQFVSHQRLAVNTREKAPQPGKNALQKCGHKKSKTCQIRKCELKSFAMHPVCCPAHPSEG</sequence>
<accession>A0A6A6UQW2</accession>
<reference evidence="1" key="1">
    <citation type="journal article" date="2020" name="Stud. Mycol.">
        <title>101 Dothideomycetes genomes: a test case for predicting lifestyles and emergence of pathogens.</title>
        <authorList>
            <person name="Haridas S."/>
            <person name="Albert R."/>
            <person name="Binder M."/>
            <person name="Bloem J."/>
            <person name="Labutti K."/>
            <person name="Salamov A."/>
            <person name="Andreopoulos B."/>
            <person name="Baker S."/>
            <person name="Barry K."/>
            <person name="Bills G."/>
            <person name="Bluhm B."/>
            <person name="Cannon C."/>
            <person name="Castanera R."/>
            <person name="Culley D."/>
            <person name="Daum C."/>
            <person name="Ezra D."/>
            <person name="Gonzalez J."/>
            <person name="Henrissat B."/>
            <person name="Kuo A."/>
            <person name="Liang C."/>
            <person name="Lipzen A."/>
            <person name="Lutzoni F."/>
            <person name="Magnuson J."/>
            <person name="Mondo S."/>
            <person name="Nolan M."/>
            <person name="Ohm R."/>
            <person name="Pangilinan J."/>
            <person name="Park H.-J."/>
            <person name="Ramirez L."/>
            <person name="Alfaro M."/>
            <person name="Sun H."/>
            <person name="Tritt A."/>
            <person name="Yoshinaga Y."/>
            <person name="Zwiers L.-H."/>
            <person name="Turgeon B."/>
            <person name="Goodwin S."/>
            <person name="Spatafora J."/>
            <person name="Crous P."/>
            <person name="Grigoriev I."/>
        </authorList>
    </citation>
    <scope>NUCLEOTIDE SEQUENCE</scope>
    <source>
        <strain evidence="1">CBS 115976</strain>
    </source>
</reference>
<protein>
    <submittedName>
        <fullName evidence="1">Uncharacterized protein</fullName>
    </submittedName>
</protein>
<evidence type="ECO:0000313" key="1">
    <source>
        <dbReference type="EMBL" id="KAF2674689.1"/>
    </source>
</evidence>
<keyword evidence="2" id="KW-1185">Reference proteome</keyword>
<gene>
    <name evidence="1" type="ORF">BT63DRAFT_17611</name>
</gene>
<organism evidence="1 2">
    <name type="scientific">Microthyrium microscopicum</name>
    <dbReference type="NCBI Taxonomy" id="703497"/>
    <lineage>
        <taxon>Eukaryota</taxon>
        <taxon>Fungi</taxon>
        <taxon>Dikarya</taxon>
        <taxon>Ascomycota</taxon>
        <taxon>Pezizomycotina</taxon>
        <taxon>Dothideomycetes</taxon>
        <taxon>Dothideomycetes incertae sedis</taxon>
        <taxon>Microthyriales</taxon>
        <taxon>Microthyriaceae</taxon>
        <taxon>Microthyrium</taxon>
    </lineage>
</organism>
<evidence type="ECO:0000313" key="2">
    <source>
        <dbReference type="Proteomes" id="UP000799302"/>
    </source>
</evidence>
<name>A0A6A6UQW2_9PEZI</name>
<dbReference type="Proteomes" id="UP000799302">
    <property type="component" value="Unassembled WGS sequence"/>
</dbReference>
<dbReference type="AlphaFoldDB" id="A0A6A6UQW2"/>
<dbReference type="EMBL" id="MU004230">
    <property type="protein sequence ID" value="KAF2674689.1"/>
    <property type="molecule type" value="Genomic_DNA"/>
</dbReference>
<proteinExistence type="predicted"/>